<dbReference type="KEGG" id="fpz:LA55_1226"/>
<organism evidence="1 2">
    <name type="scientific">Francisella philomiragia</name>
    <dbReference type="NCBI Taxonomy" id="28110"/>
    <lineage>
        <taxon>Bacteria</taxon>
        <taxon>Pseudomonadati</taxon>
        <taxon>Pseudomonadota</taxon>
        <taxon>Gammaproteobacteria</taxon>
        <taxon>Thiotrichales</taxon>
        <taxon>Francisellaceae</taxon>
        <taxon>Francisella</taxon>
    </lineage>
</organism>
<protein>
    <submittedName>
        <fullName evidence="1">Phage tail protein I</fullName>
    </submittedName>
</protein>
<dbReference type="Proteomes" id="UP000031830">
    <property type="component" value="Chromosome"/>
</dbReference>
<reference evidence="1 2" key="1">
    <citation type="journal article" date="2015" name="Genome Announc.">
        <title>Genome sequencing of 18 francisella strains to aid in assay development and testing.</title>
        <authorList>
            <person name="Johnson S.L."/>
            <person name="Daligault H.E."/>
            <person name="Davenport K.W."/>
            <person name="Coyne S.R."/>
            <person name="Frey K.G."/>
            <person name="Koroleva G.I."/>
            <person name="Broomall S.M."/>
            <person name="Bishop-Lilly K.A."/>
            <person name="Bruce D.C."/>
            <person name="Chertkov O."/>
            <person name="Freitas T."/>
            <person name="Jaissle J."/>
            <person name="Ladner J.T."/>
            <person name="Rosenzweig C.N."/>
            <person name="Gibbons H.S."/>
            <person name="Palacios G.F."/>
            <person name="Redden C.L."/>
            <person name="Xu Y."/>
            <person name="Minogue T.D."/>
            <person name="Chain P.S."/>
        </authorList>
    </citation>
    <scope>NUCLEOTIDE SEQUENCE [LARGE SCALE GENOMIC DNA]</scope>
    <source>
        <strain evidence="1 2">GA01-2794</strain>
    </source>
</reference>
<name>A0A0B6CYD1_9GAMM</name>
<dbReference type="InterPro" id="IPR006521">
    <property type="entry name" value="Tail_protein_I"/>
</dbReference>
<accession>A0A0B6CYD1</accession>
<gene>
    <name evidence="1" type="ORF">LA55_1226</name>
</gene>
<sequence>MSSLLPPNATELELKLENISAREIPSVVNTLADIDNIPVEFLKILAIGLSVDYWNDNWTESKKRAEIKDSILVHRIKGSKRSIYVALSNIPANIKILEWFEQIPKAKPRTFSVTLNITQNFLDKNILKEAIKRISLTKPLSTHFSLIVKQEINKSIKVAGIFVTTNFMRIKAKTQTFKAVRITFPNIVQSAEFKIIQMQEKK</sequence>
<dbReference type="NCBIfam" id="TIGR01634">
    <property type="entry name" value="tail_P2_I"/>
    <property type="match status" value="1"/>
</dbReference>
<evidence type="ECO:0000313" key="2">
    <source>
        <dbReference type="Proteomes" id="UP000031830"/>
    </source>
</evidence>
<dbReference type="OrthoDB" id="90759at2"/>
<proteinExistence type="predicted"/>
<dbReference type="AlphaFoldDB" id="A0A0B6CYD1"/>
<evidence type="ECO:0000313" key="1">
    <source>
        <dbReference type="EMBL" id="AJI53860.1"/>
    </source>
</evidence>
<dbReference type="Pfam" id="PF09684">
    <property type="entry name" value="Tail_P2_I"/>
    <property type="match status" value="1"/>
</dbReference>
<dbReference type="RefSeq" id="WP_050022783.1">
    <property type="nucleotide sequence ID" value="NZ_CP009440.1"/>
</dbReference>
<dbReference type="EMBL" id="CP009440">
    <property type="protein sequence ID" value="AJI53860.1"/>
    <property type="molecule type" value="Genomic_DNA"/>
</dbReference>